<feature type="transmembrane region" description="Helical" evidence="1">
    <location>
        <begin position="499"/>
        <end position="524"/>
    </location>
</feature>
<feature type="transmembrane region" description="Helical" evidence="1">
    <location>
        <begin position="407"/>
        <end position="428"/>
    </location>
</feature>
<accession>A0A368N045</accession>
<dbReference type="Pfam" id="PF04087">
    <property type="entry name" value="DUF389"/>
    <property type="match status" value="1"/>
</dbReference>
<dbReference type="PANTHER" id="PTHR20992">
    <property type="entry name" value="AT15442P-RELATED"/>
    <property type="match status" value="1"/>
</dbReference>
<feature type="transmembrane region" description="Helical" evidence="1">
    <location>
        <begin position="448"/>
        <end position="467"/>
    </location>
</feature>
<gene>
    <name evidence="2" type="ORF">DU002_19090</name>
</gene>
<sequence length="631" mass="68212">MISDMEFRFPMMCFLLFDMAQQEVVKKQLLPMLAEHELTPVAFNPHELPNWPEDARVLLYLSDDQISELLPCATDKQWQFGFLPHPNAVHAIKGGGVSSKLLQAVEDGLNNKARSVDLLLCNGRLVLNSVVIGDVFGLRPGGAIEGVWAKFKHLLSSGRRLGELVPKRYELITGNDEKIVTAAMGITVVEHGKNSVMGRRLLPGSHINDGMFHAILLAPRSLMEMYRFLLSSVFHRNSGSVPRSVGIIKTASLSVRSNGGMEYRHDGCEICAKELVFENQAKRLSLVSGRLLAIEEGASDSKEQRKIQHLPSGGAIEQMTKRPLSWIAHAATDEFKELYQALRENATPSNVFLTLMILSTLLASVGLFANSPPVIIGAMILAPLMGPIISLAMAIARQDESLLKGSLYTLFTGLALALGFAVVATWLIPLQQVTPEISARLRPNLLDLAVAVISGIAGAYAHARAALAKSLAGVAIAVALVPPLAVTGIGIGWGDTGIMWGAFLLFLTNLSGIVLAGAVTFLVLGFAPFSRAKRGLILSALAVVLVSIPLALSFVQVVHKTKLIKQLEGRLIDDIRLAEVRVVSSRPITVSVKLVAPRPLTASDYQNTKRAVEAVMKQPVVLEASSSLRLQ</sequence>
<keyword evidence="1" id="KW-1133">Transmembrane helix</keyword>
<keyword evidence="1" id="KW-0812">Transmembrane</keyword>
<dbReference type="InterPro" id="IPR017438">
    <property type="entry name" value="ATP-NAD_kinase_N"/>
</dbReference>
<dbReference type="AlphaFoldDB" id="A0A368N045"/>
<dbReference type="InterPro" id="IPR005240">
    <property type="entry name" value="DUF389"/>
</dbReference>
<evidence type="ECO:0000313" key="2">
    <source>
        <dbReference type="EMBL" id="RCU42891.1"/>
    </source>
</evidence>
<dbReference type="Gene3D" id="2.60.200.40">
    <property type="match status" value="1"/>
</dbReference>
<name>A0A368N045_9GAMM</name>
<reference evidence="2 3" key="1">
    <citation type="submission" date="2018-07" db="EMBL/GenBank/DDBJ databases">
        <title>Corallincola holothuriorum sp. nov., a new facultative anaerobe isolated from sea cucumber Apostichopus japonicus.</title>
        <authorList>
            <person name="Xia H."/>
        </authorList>
    </citation>
    <scope>NUCLEOTIDE SEQUENCE [LARGE SCALE GENOMIC DNA]</scope>
    <source>
        <strain evidence="2 3">C4</strain>
    </source>
</reference>
<comment type="caution">
    <text evidence="2">The sequence shown here is derived from an EMBL/GenBank/DDBJ whole genome shotgun (WGS) entry which is preliminary data.</text>
</comment>
<dbReference type="InterPro" id="IPR016064">
    <property type="entry name" value="NAD/diacylglycerol_kinase_sf"/>
</dbReference>
<dbReference type="EMBL" id="QPID01000019">
    <property type="protein sequence ID" value="RCU42891.1"/>
    <property type="molecule type" value="Genomic_DNA"/>
</dbReference>
<evidence type="ECO:0000313" key="3">
    <source>
        <dbReference type="Proteomes" id="UP000252558"/>
    </source>
</evidence>
<dbReference type="SUPFAM" id="SSF111331">
    <property type="entry name" value="NAD kinase/diacylglycerol kinase-like"/>
    <property type="match status" value="1"/>
</dbReference>
<organism evidence="2 3">
    <name type="scientific">Corallincola holothuriorum</name>
    <dbReference type="NCBI Taxonomy" id="2282215"/>
    <lineage>
        <taxon>Bacteria</taxon>
        <taxon>Pseudomonadati</taxon>
        <taxon>Pseudomonadota</taxon>
        <taxon>Gammaproteobacteria</taxon>
        <taxon>Alteromonadales</taxon>
        <taxon>Psychromonadaceae</taxon>
        <taxon>Corallincola</taxon>
    </lineage>
</organism>
<keyword evidence="3" id="KW-1185">Reference proteome</keyword>
<feature type="transmembrane region" description="Helical" evidence="1">
    <location>
        <begin position="474"/>
        <end position="493"/>
    </location>
</feature>
<feature type="transmembrane region" description="Helical" evidence="1">
    <location>
        <begin position="351"/>
        <end position="369"/>
    </location>
</feature>
<feature type="transmembrane region" description="Helical" evidence="1">
    <location>
        <begin position="536"/>
        <end position="558"/>
    </location>
</feature>
<protein>
    <submittedName>
        <fullName evidence="2">TIGR00341 family protein</fullName>
    </submittedName>
</protein>
<dbReference type="Proteomes" id="UP000252558">
    <property type="component" value="Unassembled WGS sequence"/>
</dbReference>
<dbReference type="PANTHER" id="PTHR20992:SF9">
    <property type="entry name" value="AT15442P-RELATED"/>
    <property type="match status" value="1"/>
</dbReference>
<keyword evidence="1" id="KW-0472">Membrane</keyword>
<dbReference type="Gene3D" id="3.40.50.10330">
    <property type="entry name" value="Probable inorganic polyphosphate/atp-NAD kinase, domain 1"/>
    <property type="match status" value="1"/>
</dbReference>
<evidence type="ECO:0000256" key="1">
    <source>
        <dbReference type="SAM" id="Phobius"/>
    </source>
</evidence>
<proteinExistence type="predicted"/>
<dbReference type="NCBIfam" id="TIGR00341">
    <property type="entry name" value="TIGR00341 family protein"/>
    <property type="match status" value="1"/>
</dbReference>
<feature type="transmembrane region" description="Helical" evidence="1">
    <location>
        <begin position="375"/>
        <end position="395"/>
    </location>
</feature>